<dbReference type="PANTHER" id="PTHR23523">
    <property type="match status" value="1"/>
</dbReference>
<evidence type="ECO:0000256" key="3">
    <source>
        <dbReference type="ARBA" id="ARBA00022989"/>
    </source>
</evidence>
<dbReference type="InterPro" id="IPR020846">
    <property type="entry name" value="MFS_dom"/>
</dbReference>
<keyword evidence="3 5" id="KW-1133">Transmembrane helix</keyword>
<feature type="transmembrane region" description="Helical" evidence="5">
    <location>
        <begin position="285"/>
        <end position="303"/>
    </location>
</feature>
<feature type="transmembrane region" description="Helical" evidence="5">
    <location>
        <begin position="309"/>
        <end position="330"/>
    </location>
</feature>
<dbReference type="EMBL" id="JADNYM010000019">
    <property type="protein sequence ID" value="MBG0740606.1"/>
    <property type="molecule type" value="Genomic_DNA"/>
</dbReference>
<reference evidence="7 8" key="1">
    <citation type="submission" date="2020-11" db="EMBL/GenBank/DDBJ databases">
        <title>Arthrobacter antarcticus sp. nov., isolated from Antarctic Soil.</title>
        <authorList>
            <person name="Li J."/>
        </authorList>
    </citation>
    <scope>NUCLEOTIDE SEQUENCE [LARGE SCALE GENOMIC DNA]</scope>
    <source>
        <strain evidence="7 8">Z1-20</strain>
    </source>
</reference>
<dbReference type="PANTHER" id="PTHR23523:SF2">
    <property type="entry name" value="2-NITROIMIDAZOLE TRANSPORTER"/>
    <property type="match status" value="1"/>
</dbReference>
<dbReference type="Gene3D" id="1.20.1250.20">
    <property type="entry name" value="MFS general substrate transporter like domains"/>
    <property type="match status" value="2"/>
</dbReference>
<dbReference type="Pfam" id="PF07690">
    <property type="entry name" value="MFS_1"/>
    <property type="match status" value="1"/>
</dbReference>
<organism evidence="7 8">
    <name type="scientific">Arthrobacter terrae</name>
    <dbReference type="NCBI Taxonomy" id="2935737"/>
    <lineage>
        <taxon>Bacteria</taxon>
        <taxon>Bacillati</taxon>
        <taxon>Actinomycetota</taxon>
        <taxon>Actinomycetes</taxon>
        <taxon>Micrococcales</taxon>
        <taxon>Micrococcaceae</taxon>
        <taxon>Arthrobacter</taxon>
    </lineage>
</organism>
<feature type="transmembrane region" description="Helical" evidence="5">
    <location>
        <begin position="17"/>
        <end position="35"/>
    </location>
</feature>
<keyword evidence="2 5" id="KW-0812">Transmembrane</keyword>
<accession>A0A931G597</accession>
<evidence type="ECO:0000256" key="5">
    <source>
        <dbReference type="SAM" id="Phobius"/>
    </source>
</evidence>
<comment type="subcellular location">
    <subcellularLocation>
        <location evidence="1">Cell membrane</location>
        <topology evidence="1">Multi-pass membrane protein</topology>
    </subcellularLocation>
</comment>
<feature type="transmembrane region" description="Helical" evidence="5">
    <location>
        <begin position="86"/>
        <end position="103"/>
    </location>
</feature>
<evidence type="ECO:0000256" key="4">
    <source>
        <dbReference type="ARBA" id="ARBA00023136"/>
    </source>
</evidence>
<evidence type="ECO:0000256" key="1">
    <source>
        <dbReference type="ARBA" id="ARBA00004651"/>
    </source>
</evidence>
<dbReference type="InterPro" id="IPR036259">
    <property type="entry name" value="MFS_trans_sf"/>
</dbReference>
<dbReference type="Proteomes" id="UP000655366">
    <property type="component" value="Unassembled WGS sequence"/>
</dbReference>
<dbReference type="SUPFAM" id="SSF103473">
    <property type="entry name" value="MFS general substrate transporter"/>
    <property type="match status" value="1"/>
</dbReference>
<evidence type="ECO:0000259" key="6">
    <source>
        <dbReference type="PROSITE" id="PS50850"/>
    </source>
</evidence>
<sequence length="411" mass="42850">MPVTAELNKKTGRSVRFGFAFIGVILIAVNLRVSFVSVGPLLSDISADLGLSSTAAGFLTGLPLIVFALSSPIAPAFARWLGLDRALWAALLILATGIVLRSVPVMGYVWIGTGLVGVGIAFLNVLVPSLVKRDFPDRVSQVTGSYTAVQAGAAAIGTALVVPIAQSSPGGWRLALGIWVGLVLLAMGFLLPFLRRRPAPKRDSGPRRAAYLSPWKSALGWQVTAFMGLQSVSFYVFMAWLPSIEHSQGVSEAAAGTHLSLFLLINVVTSFAAGAVLHRFHDQRLIAVLSSILVFIAYAGMAAAPGLMLLWIIFGALGCGSLIVVALSLFSLRTVHHTQAAALSGMAQSVGYAVGAAGPVLFGALHDWTGGWTLPLAVIAAGMALLCVAAVYSGRDRIIGPATASGVPLTR</sequence>
<evidence type="ECO:0000313" key="8">
    <source>
        <dbReference type="Proteomes" id="UP000655366"/>
    </source>
</evidence>
<dbReference type="AlphaFoldDB" id="A0A931G597"/>
<dbReference type="InterPro" id="IPR011701">
    <property type="entry name" value="MFS"/>
</dbReference>
<feature type="transmembrane region" description="Helical" evidence="5">
    <location>
        <begin position="143"/>
        <end position="165"/>
    </location>
</feature>
<feature type="transmembrane region" description="Helical" evidence="5">
    <location>
        <begin position="342"/>
        <end position="366"/>
    </location>
</feature>
<feature type="transmembrane region" description="Helical" evidence="5">
    <location>
        <begin position="258"/>
        <end position="278"/>
    </location>
</feature>
<keyword evidence="4 5" id="KW-0472">Membrane</keyword>
<dbReference type="GO" id="GO:0005886">
    <property type="term" value="C:plasma membrane"/>
    <property type="evidence" value="ECO:0007669"/>
    <property type="project" value="UniProtKB-SubCell"/>
</dbReference>
<dbReference type="GO" id="GO:0022857">
    <property type="term" value="F:transmembrane transporter activity"/>
    <property type="evidence" value="ECO:0007669"/>
    <property type="project" value="InterPro"/>
</dbReference>
<comment type="caution">
    <text evidence="7">The sequence shown here is derived from an EMBL/GenBank/DDBJ whole genome shotgun (WGS) entry which is preliminary data.</text>
</comment>
<gene>
    <name evidence="7" type="ORF">IV500_14595</name>
</gene>
<feature type="domain" description="Major facilitator superfamily (MFS) profile" evidence="6">
    <location>
        <begin position="16"/>
        <end position="399"/>
    </location>
</feature>
<keyword evidence="8" id="KW-1185">Reference proteome</keyword>
<evidence type="ECO:0000256" key="2">
    <source>
        <dbReference type="ARBA" id="ARBA00022692"/>
    </source>
</evidence>
<protein>
    <submittedName>
        <fullName evidence="7">MFS transporter</fullName>
    </submittedName>
</protein>
<feature type="transmembrane region" description="Helical" evidence="5">
    <location>
        <begin position="171"/>
        <end position="194"/>
    </location>
</feature>
<dbReference type="InterPro" id="IPR052524">
    <property type="entry name" value="MFS_Cyanate_Porter"/>
</dbReference>
<proteinExistence type="predicted"/>
<evidence type="ECO:0000313" key="7">
    <source>
        <dbReference type="EMBL" id="MBG0740606.1"/>
    </source>
</evidence>
<feature type="transmembrane region" description="Helical" evidence="5">
    <location>
        <begin position="55"/>
        <end position="74"/>
    </location>
</feature>
<feature type="transmembrane region" description="Helical" evidence="5">
    <location>
        <begin position="109"/>
        <end position="131"/>
    </location>
</feature>
<feature type="transmembrane region" description="Helical" evidence="5">
    <location>
        <begin position="372"/>
        <end position="392"/>
    </location>
</feature>
<name>A0A931G597_9MICC</name>
<dbReference type="RefSeq" id="WP_196397546.1">
    <property type="nucleotide sequence ID" value="NZ_JADNYM010000019.1"/>
</dbReference>
<feature type="transmembrane region" description="Helical" evidence="5">
    <location>
        <begin position="215"/>
        <end position="238"/>
    </location>
</feature>
<dbReference type="PROSITE" id="PS50850">
    <property type="entry name" value="MFS"/>
    <property type="match status" value="1"/>
</dbReference>